<dbReference type="AlphaFoldDB" id="A0A2Z4MIH6"/>
<evidence type="ECO:0000256" key="1">
    <source>
        <dbReference type="ARBA" id="ARBA00038240"/>
    </source>
</evidence>
<evidence type="ECO:0000259" key="2">
    <source>
        <dbReference type="Pfam" id="PF01636"/>
    </source>
</evidence>
<keyword evidence="3" id="KW-0418">Kinase</keyword>
<accession>A0A2Z4MIH6</accession>
<evidence type="ECO:0000313" key="4">
    <source>
        <dbReference type="Proteomes" id="UP000036061"/>
    </source>
</evidence>
<dbReference type="Pfam" id="PF01636">
    <property type="entry name" value="APH"/>
    <property type="match status" value="1"/>
</dbReference>
<dbReference type="EMBL" id="CP030117">
    <property type="protein sequence ID" value="AWX56305.1"/>
    <property type="molecule type" value="Genomic_DNA"/>
</dbReference>
<gene>
    <name evidence="3" type="ORF">AB432_015220</name>
</gene>
<dbReference type="PANTHER" id="PTHR21064:SF6">
    <property type="entry name" value="AMINOGLYCOSIDE PHOSPHOTRANSFERASE DOMAIN-CONTAINING PROTEIN"/>
    <property type="match status" value="1"/>
</dbReference>
<dbReference type="GO" id="GO:0009088">
    <property type="term" value="P:threonine biosynthetic process"/>
    <property type="evidence" value="ECO:0007669"/>
    <property type="project" value="TreeGrafter"/>
</dbReference>
<sequence length="339" mass="39047">MTRLFQLESEDDIEKVVAQSQQIAQRAMHEYDLDGERLRFNQLSDTCTFVIETEKDGTYLLRIHGNKNRNEIDSELAWLSYLHEKIEIAIPTGIECRNGSKTVSIDLANGDCVFVSVMRWVAGEHADEELSEDQVYKEGVLLAKLHTVSQDFQFPPEFTRPIWGEDSFKEAMARLTEHYQRFLTDEEFELYELAADKILTCLAKLDKNSSHYGIIHGDLHQGNIVFHNGDPHPIDFGRCGFGHYLYDIAHTILGLYPAQRELVIKGYESFRKLDGDWLPSLESFAVMVMIENYSHHAPDPRETEGLKEEQPYAIPMIKNYLNGKPFLFHSKAENERENG</sequence>
<dbReference type="SUPFAM" id="SSF56112">
    <property type="entry name" value="Protein kinase-like (PK-like)"/>
    <property type="match status" value="1"/>
</dbReference>
<dbReference type="InterPro" id="IPR050249">
    <property type="entry name" value="Pseudomonas-type_ThrB"/>
</dbReference>
<protein>
    <submittedName>
        <fullName evidence="3">Serine kinase</fullName>
    </submittedName>
</protein>
<dbReference type="Proteomes" id="UP000036061">
    <property type="component" value="Chromosome"/>
</dbReference>
<dbReference type="InterPro" id="IPR011009">
    <property type="entry name" value="Kinase-like_dom_sf"/>
</dbReference>
<organism evidence="3 4">
    <name type="scientific">Brevibacillus brevis</name>
    <name type="common">Bacillus brevis</name>
    <dbReference type="NCBI Taxonomy" id="1393"/>
    <lineage>
        <taxon>Bacteria</taxon>
        <taxon>Bacillati</taxon>
        <taxon>Bacillota</taxon>
        <taxon>Bacilli</taxon>
        <taxon>Bacillales</taxon>
        <taxon>Paenibacillaceae</taxon>
        <taxon>Brevibacillus</taxon>
    </lineage>
</organism>
<name>A0A2Z4MIH6_BREBE</name>
<dbReference type="Gene3D" id="3.30.200.20">
    <property type="entry name" value="Phosphorylase Kinase, domain 1"/>
    <property type="match status" value="1"/>
</dbReference>
<reference evidence="3 4" key="1">
    <citation type="journal article" date="2015" name="Genome Announc.">
        <title>Draft Genome Sequence of Brevibacillus brevis DZQ7, a Plant Growth-Promoting Rhizobacterium with Broad-Spectrum Antimicrobial Activity.</title>
        <authorList>
            <person name="Hou Q."/>
            <person name="Wang C."/>
            <person name="Hou X."/>
            <person name="Xia Z."/>
            <person name="Ye J."/>
            <person name="Liu K."/>
            <person name="Liu H."/>
            <person name="Wang J."/>
            <person name="Guo H."/>
            <person name="Yu X."/>
            <person name="Yang Y."/>
            <person name="Du B."/>
            <person name="Ding Y."/>
        </authorList>
    </citation>
    <scope>NUCLEOTIDE SEQUENCE [LARGE SCALE GENOMIC DNA]</scope>
    <source>
        <strain evidence="3 4">DZQ7</strain>
    </source>
</reference>
<dbReference type="RefSeq" id="WP_048032995.1">
    <property type="nucleotide sequence ID" value="NZ_CP030117.1"/>
</dbReference>
<feature type="domain" description="Aminoglycoside phosphotransferase" evidence="2">
    <location>
        <begin position="48"/>
        <end position="268"/>
    </location>
</feature>
<evidence type="ECO:0000313" key="3">
    <source>
        <dbReference type="EMBL" id="AWX56305.1"/>
    </source>
</evidence>
<dbReference type="InterPro" id="IPR002575">
    <property type="entry name" value="Aminoglycoside_PTrfase"/>
</dbReference>
<dbReference type="GO" id="GO:0004413">
    <property type="term" value="F:homoserine kinase activity"/>
    <property type="evidence" value="ECO:0007669"/>
    <property type="project" value="TreeGrafter"/>
</dbReference>
<comment type="similarity">
    <text evidence="1">Belongs to the pseudomonas-type ThrB family.</text>
</comment>
<keyword evidence="3" id="KW-0808">Transferase</keyword>
<proteinExistence type="inferred from homology"/>
<dbReference type="PANTHER" id="PTHR21064">
    <property type="entry name" value="AMINOGLYCOSIDE PHOSPHOTRANSFERASE DOMAIN-CONTAINING PROTEIN-RELATED"/>
    <property type="match status" value="1"/>
</dbReference>
<dbReference type="Gene3D" id="3.90.1200.10">
    <property type="match status" value="1"/>
</dbReference>